<proteinExistence type="predicted"/>
<dbReference type="Proteomes" id="UP001179952">
    <property type="component" value="Unassembled WGS sequence"/>
</dbReference>
<comment type="caution">
    <text evidence="1">The sequence shown here is derived from an EMBL/GenBank/DDBJ whole genome shotgun (WGS) entry which is preliminary data.</text>
</comment>
<accession>A0AAV9BQE0</accession>
<reference evidence="1" key="2">
    <citation type="submission" date="2023-06" db="EMBL/GenBank/DDBJ databases">
        <authorList>
            <person name="Ma L."/>
            <person name="Liu K.-W."/>
            <person name="Li Z."/>
            <person name="Hsiao Y.-Y."/>
            <person name="Qi Y."/>
            <person name="Fu T."/>
            <person name="Tang G."/>
            <person name="Zhang D."/>
            <person name="Sun W.-H."/>
            <person name="Liu D.-K."/>
            <person name="Li Y."/>
            <person name="Chen G.-Z."/>
            <person name="Liu X.-D."/>
            <person name="Liao X.-Y."/>
            <person name="Jiang Y.-T."/>
            <person name="Yu X."/>
            <person name="Hao Y."/>
            <person name="Huang J."/>
            <person name="Zhao X.-W."/>
            <person name="Ke S."/>
            <person name="Chen Y.-Y."/>
            <person name="Wu W.-L."/>
            <person name="Hsu J.-L."/>
            <person name="Lin Y.-F."/>
            <person name="Huang M.-D."/>
            <person name="Li C.-Y."/>
            <person name="Huang L."/>
            <person name="Wang Z.-W."/>
            <person name="Zhao X."/>
            <person name="Zhong W.-Y."/>
            <person name="Peng D.-H."/>
            <person name="Ahmad S."/>
            <person name="Lan S."/>
            <person name="Zhang J.-S."/>
            <person name="Tsai W.-C."/>
            <person name="Van De Peer Y."/>
            <person name="Liu Z.-J."/>
        </authorList>
    </citation>
    <scope>NUCLEOTIDE SEQUENCE</scope>
    <source>
        <strain evidence="1">SCP</strain>
        <tissue evidence="1">Leaves</tissue>
    </source>
</reference>
<dbReference type="EMBL" id="JAUJYN010000002">
    <property type="protein sequence ID" value="KAK1278349.1"/>
    <property type="molecule type" value="Genomic_DNA"/>
</dbReference>
<evidence type="ECO:0000313" key="1">
    <source>
        <dbReference type="EMBL" id="KAK1278349.1"/>
    </source>
</evidence>
<dbReference type="AlphaFoldDB" id="A0AAV9BQE0"/>
<keyword evidence="2" id="KW-1185">Reference proteome</keyword>
<protein>
    <submittedName>
        <fullName evidence="1">Uncharacterized protein</fullName>
    </submittedName>
</protein>
<gene>
    <name evidence="1" type="ORF">QJS04_geneDACA014816</name>
</gene>
<name>A0AAV9BQE0_ACOGR</name>
<reference evidence="1" key="1">
    <citation type="journal article" date="2023" name="Nat. Commun.">
        <title>Diploid and tetraploid genomes of Acorus and the evolution of monocots.</title>
        <authorList>
            <person name="Ma L."/>
            <person name="Liu K.W."/>
            <person name="Li Z."/>
            <person name="Hsiao Y.Y."/>
            <person name="Qi Y."/>
            <person name="Fu T."/>
            <person name="Tang G.D."/>
            <person name="Zhang D."/>
            <person name="Sun W.H."/>
            <person name="Liu D.K."/>
            <person name="Li Y."/>
            <person name="Chen G.Z."/>
            <person name="Liu X.D."/>
            <person name="Liao X.Y."/>
            <person name="Jiang Y.T."/>
            <person name="Yu X."/>
            <person name="Hao Y."/>
            <person name="Huang J."/>
            <person name="Zhao X.W."/>
            <person name="Ke S."/>
            <person name="Chen Y.Y."/>
            <person name="Wu W.L."/>
            <person name="Hsu J.L."/>
            <person name="Lin Y.F."/>
            <person name="Huang M.D."/>
            <person name="Li C.Y."/>
            <person name="Huang L."/>
            <person name="Wang Z.W."/>
            <person name="Zhao X."/>
            <person name="Zhong W.Y."/>
            <person name="Peng D.H."/>
            <person name="Ahmad S."/>
            <person name="Lan S."/>
            <person name="Zhang J.S."/>
            <person name="Tsai W.C."/>
            <person name="Van de Peer Y."/>
            <person name="Liu Z.J."/>
        </authorList>
    </citation>
    <scope>NUCLEOTIDE SEQUENCE</scope>
    <source>
        <strain evidence="1">SCP</strain>
    </source>
</reference>
<evidence type="ECO:0000313" key="2">
    <source>
        <dbReference type="Proteomes" id="UP001179952"/>
    </source>
</evidence>
<sequence>MVQPEYASRWISEKHSIVFGGHMSSRCYRDSNLPLVGFNFAWNASPQLNTQFSLMEVLKDSSTLLVGFIKGTLFPLYYSL</sequence>
<organism evidence="1 2">
    <name type="scientific">Acorus gramineus</name>
    <name type="common">Dwarf sweet flag</name>
    <dbReference type="NCBI Taxonomy" id="55184"/>
    <lineage>
        <taxon>Eukaryota</taxon>
        <taxon>Viridiplantae</taxon>
        <taxon>Streptophyta</taxon>
        <taxon>Embryophyta</taxon>
        <taxon>Tracheophyta</taxon>
        <taxon>Spermatophyta</taxon>
        <taxon>Magnoliopsida</taxon>
        <taxon>Liliopsida</taxon>
        <taxon>Acoraceae</taxon>
        <taxon>Acorus</taxon>
    </lineage>
</organism>